<dbReference type="InterPro" id="IPR001810">
    <property type="entry name" value="F-box_dom"/>
</dbReference>
<protein>
    <submittedName>
        <fullName evidence="2">F-box domain-containing protein</fullName>
    </submittedName>
</protein>
<organism evidence="2 3">
    <name type="scientific">Mycena chlorophos</name>
    <name type="common">Agaric fungus</name>
    <name type="synonym">Agaricus chlorophos</name>
    <dbReference type="NCBI Taxonomy" id="658473"/>
    <lineage>
        <taxon>Eukaryota</taxon>
        <taxon>Fungi</taxon>
        <taxon>Dikarya</taxon>
        <taxon>Basidiomycota</taxon>
        <taxon>Agaricomycotina</taxon>
        <taxon>Agaricomycetes</taxon>
        <taxon>Agaricomycetidae</taxon>
        <taxon>Agaricales</taxon>
        <taxon>Marasmiineae</taxon>
        <taxon>Mycenaceae</taxon>
        <taxon>Mycena</taxon>
    </lineage>
</organism>
<dbReference type="CDD" id="cd09917">
    <property type="entry name" value="F-box_SF"/>
    <property type="match status" value="1"/>
</dbReference>
<feature type="domain" description="F-box" evidence="1">
    <location>
        <begin position="1"/>
        <end position="42"/>
    </location>
</feature>
<accession>A0A8H6TJ21</accession>
<dbReference type="AlphaFoldDB" id="A0A8H6TJ21"/>
<dbReference type="Proteomes" id="UP000613580">
    <property type="component" value="Unassembled WGS sequence"/>
</dbReference>
<dbReference type="InterPro" id="IPR036047">
    <property type="entry name" value="F-box-like_dom_sf"/>
</dbReference>
<evidence type="ECO:0000313" key="3">
    <source>
        <dbReference type="Proteomes" id="UP000613580"/>
    </source>
</evidence>
<reference evidence="2" key="1">
    <citation type="submission" date="2020-05" db="EMBL/GenBank/DDBJ databases">
        <title>Mycena genomes resolve the evolution of fungal bioluminescence.</title>
        <authorList>
            <person name="Tsai I.J."/>
        </authorList>
    </citation>
    <scope>NUCLEOTIDE SEQUENCE</scope>
    <source>
        <strain evidence="2">110903Hualien_Pintung</strain>
    </source>
</reference>
<dbReference type="Pfam" id="PF12937">
    <property type="entry name" value="F-box-like"/>
    <property type="match status" value="1"/>
</dbReference>
<name>A0A8H6TJ21_MYCCL</name>
<dbReference type="EMBL" id="JACAZE010000004">
    <property type="protein sequence ID" value="KAF7318465.1"/>
    <property type="molecule type" value="Genomic_DNA"/>
</dbReference>
<dbReference type="PROSITE" id="PS50181">
    <property type="entry name" value="FBOX"/>
    <property type="match status" value="1"/>
</dbReference>
<evidence type="ECO:0000313" key="2">
    <source>
        <dbReference type="EMBL" id="KAF7318465.1"/>
    </source>
</evidence>
<dbReference type="OrthoDB" id="10622067at2759"/>
<proteinExistence type="predicted"/>
<sequence length="289" mass="32191">MSFPPEILHLIARNLPAAHLISLCRVSPMWQAAAERALYREISLIPCTRRRLKSLFLALKRNGHRHSLIRILCLTEPYKGFRPAELEELGAVLKRCAHLRLLSVPGLPETFLPGLGLTPGHLPILQVFETTLATIALPSASPLRCLALHLTSFDEEDAEDTTRSLSAYAGTLEALILTMHEVPGTELAPILESVAAALPGLRRLCVAPSHKDSTSPNLTYGGPYSGEPFNAIFAACAKFHSLESLVLHLRAEAGFDFFDWEPSYPEREYLGSDEEEEERRSYLLLYYFD</sequence>
<comment type="caution">
    <text evidence="2">The sequence shown here is derived from an EMBL/GenBank/DDBJ whole genome shotgun (WGS) entry which is preliminary data.</text>
</comment>
<dbReference type="SUPFAM" id="SSF81383">
    <property type="entry name" value="F-box domain"/>
    <property type="match status" value="1"/>
</dbReference>
<keyword evidence="3" id="KW-1185">Reference proteome</keyword>
<gene>
    <name evidence="2" type="ORF">HMN09_00355700</name>
</gene>
<evidence type="ECO:0000259" key="1">
    <source>
        <dbReference type="PROSITE" id="PS50181"/>
    </source>
</evidence>